<feature type="compositionally biased region" description="Acidic residues" evidence="1">
    <location>
        <begin position="80"/>
        <end position="96"/>
    </location>
</feature>
<name>A8P824_COPC7</name>
<comment type="caution">
    <text evidence="2">The sequence shown here is derived from an EMBL/GenBank/DDBJ whole genome shotgun (WGS) entry which is preliminary data.</text>
</comment>
<dbReference type="Proteomes" id="UP000001861">
    <property type="component" value="Unassembled WGS sequence"/>
</dbReference>
<feature type="compositionally biased region" description="Acidic residues" evidence="1">
    <location>
        <begin position="131"/>
        <end position="147"/>
    </location>
</feature>
<evidence type="ECO:0000256" key="1">
    <source>
        <dbReference type="SAM" id="MobiDB-lite"/>
    </source>
</evidence>
<feature type="compositionally biased region" description="Basic and acidic residues" evidence="1">
    <location>
        <begin position="161"/>
        <end position="177"/>
    </location>
</feature>
<sequence>MGLPPATDLPPEIWILILDFATSYDDGSAALSLCEVSKGFYQLVQPPSVIERVAPASRGIINLRIEIDSLYPLIYPPESLDSEQDEEDTSYVDEEIPSVSGDGDRETSDGGIYLEGGEEAKANATGAIDHGDDECDNASDESEDGDGDTISSTDSDYEYQEVSHSDLDFEHEAQRGPDTEELKTYLSTLPKHGDGTLADLARIPTLLAEAEHTIYSAIRRIVLSSSQTLRIVHMHITAEYFVSITSIFPVLPNLEILDMKKGRSGKVSGCTLTIRKVDTPCPVLFPRLRLAAFDDGFNNDRQLEELTGGCEPEMGDSLVSSEQDWIAAVNGRLG</sequence>
<dbReference type="VEuPathDB" id="FungiDB:CC1G_06697"/>
<feature type="region of interest" description="Disordered" evidence="1">
    <location>
        <begin position="76"/>
        <end position="177"/>
    </location>
</feature>
<dbReference type="AlphaFoldDB" id="A8P824"/>
<evidence type="ECO:0000313" key="2">
    <source>
        <dbReference type="EMBL" id="EAU82387.2"/>
    </source>
</evidence>
<accession>A8P824</accession>
<gene>
    <name evidence="2" type="ORF">CC1G_06697</name>
</gene>
<protein>
    <recommendedName>
        <fullName evidence="4">F-box domain-containing protein</fullName>
    </recommendedName>
</protein>
<dbReference type="HOGENOM" id="CLU_831595_0_0_1"/>
<organism evidence="2 3">
    <name type="scientific">Coprinopsis cinerea (strain Okayama-7 / 130 / ATCC MYA-4618 / FGSC 9003)</name>
    <name type="common">Inky cap fungus</name>
    <name type="synonym">Hormographiella aspergillata</name>
    <dbReference type="NCBI Taxonomy" id="240176"/>
    <lineage>
        <taxon>Eukaryota</taxon>
        <taxon>Fungi</taxon>
        <taxon>Dikarya</taxon>
        <taxon>Basidiomycota</taxon>
        <taxon>Agaricomycotina</taxon>
        <taxon>Agaricomycetes</taxon>
        <taxon>Agaricomycetidae</taxon>
        <taxon>Agaricales</taxon>
        <taxon>Agaricineae</taxon>
        <taxon>Psathyrellaceae</taxon>
        <taxon>Coprinopsis</taxon>
    </lineage>
</organism>
<keyword evidence="3" id="KW-1185">Reference proteome</keyword>
<dbReference type="InParanoid" id="A8P824"/>
<dbReference type="KEGG" id="cci:CC1G_06697"/>
<dbReference type="EMBL" id="AACS02000005">
    <property type="protein sequence ID" value="EAU82387.2"/>
    <property type="molecule type" value="Genomic_DNA"/>
</dbReference>
<dbReference type="GeneID" id="6016100"/>
<reference evidence="2 3" key="1">
    <citation type="journal article" date="2010" name="Proc. Natl. Acad. Sci. U.S.A.">
        <title>Insights into evolution of multicellular fungi from the assembled chromosomes of the mushroom Coprinopsis cinerea (Coprinus cinereus).</title>
        <authorList>
            <person name="Stajich J.E."/>
            <person name="Wilke S.K."/>
            <person name="Ahren D."/>
            <person name="Au C.H."/>
            <person name="Birren B.W."/>
            <person name="Borodovsky M."/>
            <person name="Burns C."/>
            <person name="Canback B."/>
            <person name="Casselton L.A."/>
            <person name="Cheng C.K."/>
            <person name="Deng J."/>
            <person name="Dietrich F.S."/>
            <person name="Fargo D.C."/>
            <person name="Farman M.L."/>
            <person name="Gathman A.C."/>
            <person name="Goldberg J."/>
            <person name="Guigo R."/>
            <person name="Hoegger P.J."/>
            <person name="Hooker J.B."/>
            <person name="Huggins A."/>
            <person name="James T.Y."/>
            <person name="Kamada T."/>
            <person name="Kilaru S."/>
            <person name="Kodira C."/>
            <person name="Kues U."/>
            <person name="Kupfer D."/>
            <person name="Kwan H.S."/>
            <person name="Lomsadze A."/>
            <person name="Li W."/>
            <person name="Lilly W.W."/>
            <person name="Ma L.J."/>
            <person name="Mackey A.J."/>
            <person name="Manning G."/>
            <person name="Martin F."/>
            <person name="Muraguchi H."/>
            <person name="Natvig D.O."/>
            <person name="Palmerini H."/>
            <person name="Ramesh M.A."/>
            <person name="Rehmeyer C.J."/>
            <person name="Roe B.A."/>
            <person name="Shenoy N."/>
            <person name="Stanke M."/>
            <person name="Ter-Hovhannisyan V."/>
            <person name="Tunlid A."/>
            <person name="Velagapudi R."/>
            <person name="Vision T.J."/>
            <person name="Zeng Q."/>
            <person name="Zolan M.E."/>
            <person name="Pukkila P.J."/>
        </authorList>
    </citation>
    <scope>NUCLEOTIDE SEQUENCE [LARGE SCALE GENOMIC DNA]</scope>
    <source>
        <strain evidence="3">Okayama-7 / 130 / ATCC MYA-4618 / FGSC 9003</strain>
    </source>
</reference>
<evidence type="ECO:0008006" key="4">
    <source>
        <dbReference type="Google" id="ProtNLM"/>
    </source>
</evidence>
<proteinExistence type="predicted"/>
<evidence type="ECO:0000313" key="3">
    <source>
        <dbReference type="Proteomes" id="UP000001861"/>
    </source>
</evidence>
<dbReference type="RefSeq" id="XP_001839484.2">
    <property type="nucleotide sequence ID" value="XM_001839432.2"/>
</dbReference>